<sequence length="364" mass="40528">MKIQDVIQYLETLAPLTYAEDFDNVGLLVGNPDTPLRGVLITLDTLESVVEEAIARDCNLIVSFHPIIFGGLKRLTGSSYVERTVIKAIEHHIAIYAIHTALDNSFWGVNSRICDRLALSNREILLPQAHTIEQLVTYVPHKDAAALREHLFAAGAGNIGNYAKCSFNTEGMGTYMGNAQSHPTIGAPEVFHSEGETRISVIFPKHLRRSILQALFTHHPYEEVAYEIYTLENTHQHIGLGMIGYLETPMEELPFLNFVKERMQTACVRHSALLGKKIQKVAVLGGSGADAIGACIAAGCDAYVTSDIKYHEFFKAEGRLLLADIGHYESEQFTKLLLWEQLTKKFSTFAFYLANTNTNPINYL</sequence>
<evidence type="ECO:0000256" key="1">
    <source>
        <dbReference type="ARBA" id="ARBA00006964"/>
    </source>
</evidence>
<dbReference type="GO" id="GO:0005737">
    <property type="term" value="C:cytoplasm"/>
    <property type="evidence" value="ECO:0007669"/>
    <property type="project" value="TreeGrafter"/>
</dbReference>
<feature type="binding site" evidence="6">
    <location>
        <position position="331"/>
    </location>
    <ligand>
        <name>a divalent metal cation</name>
        <dbReference type="ChEBI" id="CHEBI:60240"/>
        <label>1</label>
    </ligand>
</feature>
<dbReference type="NCBIfam" id="TIGR00486">
    <property type="entry name" value="YbgI_SA1388"/>
    <property type="match status" value="1"/>
</dbReference>
<gene>
    <name evidence="7" type="ORF">SAMN05444420_10917</name>
</gene>
<evidence type="ECO:0000256" key="5">
    <source>
        <dbReference type="PIRNR" id="PIRNR037489"/>
    </source>
</evidence>
<dbReference type="GeneID" id="85018136"/>
<keyword evidence="8" id="KW-1185">Reference proteome</keyword>
<evidence type="ECO:0000256" key="6">
    <source>
        <dbReference type="PIRSR" id="PIRSR602678-1"/>
    </source>
</evidence>
<protein>
    <recommendedName>
        <fullName evidence="3 5">GTP cyclohydrolase 1 type 2 homolog</fullName>
    </recommendedName>
</protein>
<feature type="binding site" evidence="6">
    <location>
        <position position="65"/>
    </location>
    <ligand>
        <name>a divalent metal cation</name>
        <dbReference type="ChEBI" id="CHEBI:60240"/>
        <label>1</label>
    </ligand>
</feature>
<evidence type="ECO:0000313" key="7">
    <source>
        <dbReference type="EMBL" id="SDX12546.1"/>
    </source>
</evidence>
<evidence type="ECO:0000313" key="8">
    <source>
        <dbReference type="Proteomes" id="UP000182771"/>
    </source>
</evidence>
<dbReference type="EMBL" id="FNND01000009">
    <property type="protein sequence ID" value="SDX12546.1"/>
    <property type="molecule type" value="Genomic_DNA"/>
</dbReference>
<dbReference type="OrthoDB" id="9792792at2"/>
<dbReference type="GO" id="GO:0046872">
    <property type="term" value="F:metal ion binding"/>
    <property type="evidence" value="ECO:0007669"/>
    <property type="project" value="UniProtKB-UniRule"/>
</dbReference>
<feature type="binding site" evidence="6">
    <location>
        <position position="327"/>
    </location>
    <ligand>
        <name>a divalent metal cation</name>
        <dbReference type="ChEBI" id="CHEBI:60240"/>
        <label>1</label>
    </ligand>
</feature>
<dbReference type="FunFam" id="3.40.1390.30:FF:000001">
    <property type="entry name" value="GTP cyclohydrolase 1 type 2"/>
    <property type="match status" value="1"/>
</dbReference>
<dbReference type="Proteomes" id="UP000182771">
    <property type="component" value="Unassembled WGS sequence"/>
</dbReference>
<dbReference type="InterPro" id="IPR036069">
    <property type="entry name" value="DUF34/NIF3_sf"/>
</dbReference>
<dbReference type="InterPro" id="IPR017221">
    <property type="entry name" value="DUF34/NIF3_bac"/>
</dbReference>
<dbReference type="InterPro" id="IPR015867">
    <property type="entry name" value="N-reg_PII/ATP_PRibTrfase_C"/>
</dbReference>
<dbReference type="AlphaFoldDB" id="A0A1H2Z5B0"/>
<evidence type="ECO:0000256" key="3">
    <source>
        <dbReference type="ARBA" id="ARBA00022112"/>
    </source>
</evidence>
<organism evidence="7 8">
    <name type="scientific">Capnocytophaga granulosa</name>
    <dbReference type="NCBI Taxonomy" id="45242"/>
    <lineage>
        <taxon>Bacteria</taxon>
        <taxon>Pseudomonadati</taxon>
        <taxon>Bacteroidota</taxon>
        <taxon>Flavobacteriia</taxon>
        <taxon>Flavobacteriales</taxon>
        <taxon>Flavobacteriaceae</taxon>
        <taxon>Capnocytophaga</taxon>
    </lineage>
</organism>
<name>A0A1H2Z5B0_9FLAO</name>
<proteinExistence type="inferred from homology"/>
<comment type="similarity">
    <text evidence="1 5">Belongs to the GTP cyclohydrolase I type 2/NIF3 family.</text>
</comment>
<dbReference type="PANTHER" id="PTHR13799">
    <property type="entry name" value="NGG1 INTERACTING FACTOR 3"/>
    <property type="match status" value="1"/>
</dbReference>
<accession>A0A1H2Z5B0</accession>
<reference evidence="7 8" key="1">
    <citation type="submission" date="2016-10" db="EMBL/GenBank/DDBJ databases">
        <authorList>
            <person name="Varghese N."/>
            <person name="Submissions S."/>
        </authorList>
    </citation>
    <scope>NUCLEOTIDE SEQUENCE [LARGE SCALE GENOMIC DNA]</scope>
    <source>
        <strain evidence="7 8">DSM 11449</strain>
    </source>
</reference>
<dbReference type="Gene3D" id="3.40.1390.30">
    <property type="entry name" value="NIF3 (NGG1p interacting factor 3)-like"/>
    <property type="match status" value="1"/>
</dbReference>
<dbReference type="InterPro" id="IPR002678">
    <property type="entry name" value="DUF34/NIF3"/>
</dbReference>
<feature type="binding site" evidence="6">
    <location>
        <position position="103"/>
    </location>
    <ligand>
        <name>a divalent metal cation</name>
        <dbReference type="ChEBI" id="CHEBI:60240"/>
        <label>1</label>
    </ligand>
</feature>
<comment type="caution">
    <text evidence="7">The sequence shown here is derived from an EMBL/GenBank/DDBJ whole genome shotgun (WGS) entry which is preliminary data.</text>
</comment>
<evidence type="ECO:0000256" key="2">
    <source>
        <dbReference type="ARBA" id="ARBA00011643"/>
    </source>
</evidence>
<dbReference type="PANTHER" id="PTHR13799:SF14">
    <property type="entry name" value="GTP CYCLOHYDROLASE 1 TYPE 2 HOMOLOG"/>
    <property type="match status" value="1"/>
</dbReference>
<dbReference type="PIRSF" id="PIRSF037489">
    <property type="entry name" value="UCP037489_NIF3_YqfO"/>
    <property type="match status" value="1"/>
</dbReference>
<dbReference type="RefSeq" id="WP_016419321.1">
    <property type="nucleotide sequence ID" value="NZ_FNND01000009.1"/>
</dbReference>
<keyword evidence="4 5" id="KW-0479">Metal-binding</keyword>
<dbReference type="SUPFAM" id="SSF102705">
    <property type="entry name" value="NIF3 (NGG1p interacting factor 3)-like"/>
    <property type="match status" value="1"/>
</dbReference>
<dbReference type="Gene3D" id="3.30.70.120">
    <property type="match status" value="1"/>
</dbReference>
<dbReference type="Pfam" id="PF01784">
    <property type="entry name" value="DUF34_NIF3"/>
    <property type="match status" value="1"/>
</dbReference>
<comment type="subunit">
    <text evidence="2">Homohexamer.</text>
</comment>
<evidence type="ECO:0000256" key="4">
    <source>
        <dbReference type="ARBA" id="ARBA00022723"/>
    </source>
</evidence>